<dbReference type="Pfam" id="PF14604">
    <property type="entry name" value="SH3_9"/>
    <property type="match status" value="1"/>
</dbReference>
<dbReference type="PANTHER" id="PTHR16469">
    <property type="entry name" value="UBIQUITIN-ASSOCIATED AND SH3 DOMAIN-CONTAINING BA-RELATED"/>
    <property type="match status" value="1"/>
</dbReference>
<feature type="site" description="Transition state stabilizer" evidence="18">
    <location>
        <position position="609"/>
    </location>
</feature>
<comment type="subcellular location">
    <subcellularLocation>
        <location evidence="2">Cytoplasm</location>
    </subcellularLocation>
    <subcellularLocation>
        <location evidence="1">Nucleus</location>
    </subcellularLocation>
</comment>
<evidence type="ECO:0000256" key="1">
    <source>
        <dbReference type="ARBA" id="ARBA00004123"/>
    </source>
</evidence>
<dbReference type="FunFam" id="1.10.8.10:FF:000051">
    <property type="entry name" value="ubiquitin-associated and SH3 domain-containing protein B"/>
    <property type="match status" value="1"/>
</dbReference>
<dbReference type="Pfam" id="PF22562">
    <property type="entry name" value="UBA_7"/>
    <property type="match status" value="1"/>
</dbReference>
<dbReference type="InterPro" id="IPR051710">
    <property type="entry name" value="Phosphatase_SH3-domain"/>
</dbReference>
<dbReference type="InterPro" id="IPR013078">
    <property type="entry name" value="His_Pase_superF_clade-1"/>
</dbReference>
<evidence type="ECO:0000313" key="22">
    <source>
        <dbReference type="EMBL" id="KAK3509484.1"/>
    </source>
</evidence>
<dbReference type="SMART" id="SM00326">
    <property type="entry name" value="SH3"/>
    <property type="match status" value="1"/>
</dbReference>
<evidence type="ECO:0000256" key="19">
    <source>
        <dbReference type="PROSITE-ProRule" id="PRU00192"/>
    </source>
</evidence>
<organism evidence="22 23">
    <name type="scientific">Hemibagrus guttatus</name>
    <dbReference type="NCBI Taxonomy" id="175788"/>
    <lineage>
        <taxon>Eukaryota</taxon>
        <taxon>Metazoa</taxon>
        <taxon>Chordata</taxon>
        <taxon>Craniata</taxon>
        <taxon>Vertebrata</taxon>
        <taxon>Euteleostomi</taxon>
        <taxon>Actinopterygii</taxon>
        <taxon>Neopterygii</taxon>
        <taxon>Teleostei</taxon>
        <taxon>Ostariophysi</taxon>
        <taxon>Siluriformes</taxon>
        <taxon>Bagridae</taxon>
        <taxon>Hemibagrus</taxon>
    </lineage>
</organism>
<evidence type="ECO:0000256" key="5">
    <source>
        <dbReference type="ARBA" id="ARBA00022490"/>
    </source>
</evidence>
<proteinExistence type="predicted"/>
<dbReference type="CDD" id="cd07067">
    <property type="entry name" value="HP_PGM_like"/>
    <property type="match status" value="1"/>
</dbReference>
<reference evidence="22" key="1">
    <citation type="submission" date="2023-06" db="EMBL/GenBank/DDBJ databases">
        <title>Male Hemibagrus guttatus genome.</title>
        <authorList>
            <person name="Bian C."/>
        </authorList>
    </citation>
    <scope>NUCLEOTIDE SEQUENCE</scope>
    <source>
        <strain evidence="22">Male_cb2023</strain>
        <tissue evidence="22">Muscle</tissue>
    </source>
</reference>
<sequence>MSTVSGAMAGKEEQLYAKVAPRRQRQNRVGTLKHGSCLDVLLSMGFPKTRALKALVSTGGRNVQAACDWLFSHVDDPFLDDPLPREFVLYLRPSGPLLHQLTQFWQQSRVMCGKNKAHNIFPHITLCQFFMCTDAKAEALCEALQAVVGQWRGRFPSPLPLELYISSNFIGLFVEEKVAEVIKGFAADFATEATAKADVHVEPHKKQLHVTLAYHFPTNHLSSLEKLARGVDVSLGCDWLAVLFSRDIRFANHETLRVMYPYTPQNEDELELVPGDFIFMSPVEQGSASEGWVYGTSMGTGLSGLLPENYVNRADECDTWVLHGSHSFLNCTSPTVSCGAVGGPFFDGQLEGRLLDDHSSMEQHPLSVVCHPMQARNTRFTCSVHEDILGEVRKLESKYNGVQYMLRTNSQSRLPKRTMFVCRHGERMDVVFGKHWITQCFDAKGRYIRSNLNMPSSLPVRSGGYREYDKDCPITVFGSTQARLVGEALFESHTVIDFVYCSPSLRCVQTAHNILRGLQQDGKTKIRVEPGLFEWTKWVSGSSLPAWIPPTDLAAANFSVDTTYRPHIPISKLTVSESYDTYITRSFQVTREILAECKALGNTVLIVAHASSLEACTRQMQGLSPQNAKDFVQVVRKIPYLGFCACEEMGETGVWQLVDPPILPLTHGPNHSFNWRETLLQD</sequence>
<evidence type="ECO:0000256" key="18">
    <source>
        <dbReference type="PIRSR" id="PIRSR613078-3"/>
    </source>
</evidence>
<dbReference type="SUPFAM" id="SSF50044">
    <property type="entry name" value="SH3-domain"/>
    <property type="match status" value="1"/>
</dbReference>
<comment type="function">
    <text evidence="11">Interferes with CBL-mediated down-regulation and degradation of receptor-type tyrosine kinases. Promotes accumulation of activated target receptors, such as T-cell receptors and EGFR, on the cell surface. Exhibits tyrosine phosphatase activity toward several substrates including EGFR, FAK, SYK, and ZAP70. Down-regulates proteins that are dually modified by both protein tyrosine phosphorylation and ubiquitination.</text>
</comment>
<evidence type="ECO:0000256" key="6">
    <source>
        <dbReference type="ARBA" id="ARBA00022553"/>
    </source>
</evidence>
<dbReference type="SUPFAM" id="SSF53254">
    <property type="entry name" value="Phosphoglycerate mutase-like"/>
    <property type="match status" value="1"/>
</dbReference>
<dbReference type="InterPro" id="IPR036028">
    <property type="entry name" value="SH3-like_dom_sf"/>
</dbReference>
<evidence type="ECO:0000256" key="11">
    <source>
        <dbReference type="ARBA" id="ARBA00054227"/>
    </source>
</evidence>
<dbReference type="GO" id="GO:0005737">
    <property type="term" value="C:cytoplasm"/>
    <property type="evidence" value="ECO:0007669"/>
    <property type="project" value="UniProtKB-SubCell"/>
</dbReference>
<keyword evidence="9" id="KW-0539">Nucleus</keyword>
<dbReference type="PANTHER" id="PTHR16469:SF27">
    <property type="entry name" value="UBIQUITIN-ASSOCIATED AND SH3 DOMAIN-CONTAINING BA-RELATED"/>
    <property type="match status" value="1"/>
</dbReference>
<evidence type="ECO:0000259" key="20">
    <source>
        <dbReference type="PROSITE" id="PS50002"/>
    </source>
</evidence>
<keyword evidence="8" id="KW-0904">Protein phosphatase</keyword>
<evidence type="ECO:0000256" key="10">
    <source>
        <dbReference type="ARBA" id="ARBA00051722"/>
    </source>
</evidence>
<evidence type="ECO:0000256" key="8">
    <source>
        <dbReference type="ARBA" id="ARBA00022912"/>
    </source>
</evidence>
<keyword evidence="23" id="KW-1185">Reference proteome</keyword>
<evidence type="ECO:0000256" key="4">
    <source>
        <dbReference type="ARBA" id="ARBA00022443"/>
    </source>
</evidence>
<evidence type="ECO:0000256" key="2">
    <source>
        <dbReference type="ARBA" id="ARBA00004496"/>
    </source>
</evidence>
<dbReference type="InterPro" id="IPR029033">
    <property type="entry name" value="His_PPase_superfam"/>
</dbReference>
<name>A0AAE0PWI7_9TELE</name>
<dbReference type="Gene3D" id="3.40.50.1240">
    <property type="entry name" value="Phosphoglycerate mutase-like"/>
    <property type="match status" value="1"/>
</dbReference>
<protein>
    <recommendedName>
        <fullName evidence="13">Ubiquitin-associated and SH3 domain-containing protein B</fullName>
        <ecNumber evidence="3">3.1.3.48</ecNumber>
    </recommendedName>
    <alternativeName>
        <fullName evidence="15">Cbl-interacting protein p70</fullName>
    </alternativeName>
    <alternativeName>
        <fullName evidence="17">Suppressor of T-cell receptor signaling 1</fullName>
    </alternativeName>
    <alternativeName>
        <fullName evidence="16">T-cell ubiquitin ligand 2</fullName>
    </alternativeName>
    <alternativeName>
        <fullName evidence="14">Tyrosine-protein phosphatase STS1/TULA2</fullName>
    </alternativeName>
</protein>
<comment type="subunit">
    <text evidence="12">Homodimer. Interacts with JAK2 (in vitro). Interacts with CBL. Part of a complex containing CBL and activated EGFR. Interacts with ubiquitin and with mono-ubiquitinated proteins. Interacts with ZAP70 (ubiquitinated form).</text>
</comment>
<dbReference type="InterPro" id="IPR001452">
    <property type="entry name" value="SH3_domain"/>
</dbReference>
<evidence type="ECO:0000313" key="23">
    <source>
        <dbReference type="Proteomes" id="UP001274896"/>
    </source>
</evidence>
<dbReference type="Gene3D" id="1.10.8.10">
    <property type="entry name" value="DNA helicase RuvA subunit, C-terminal domain"/>
    <property type="match status" value="1"/>
</dbReference>
<dbReference type="EMBL" id="JAUCMX010000027">
    <property type="protein sequence ID" value="KAK3509484.1"/>
    <property type="molecule type" value="Genomic_DNA"/>
</dbReference>
<dbReference type="EC" id="3.1.3.48" evidence="3"/>
<evidence type="ECO:0000256" key="16">
    <source>
        <dbReference type="ARBA" id="ARBA00080224"/>
    </source>
</evidence>
<dbReference type="InterPro" id="IPR009060">
    <property type="entry name" value="UBA-like_sf"/>
</dbReference>
<keyword evidence="5" id="KW-0963">Cytoplasm</keyword>
<evidence type="ECO:0000256" key="15">
    <source>
        <dbReference type="ARBA" id="ARBA00080191"/>
    </source>
</evidence>
<keyword evidence="7" id="KW-0378">Hydrolase</keyword>
<evidence type="ECO:0000259" key="21">
    <source>
        <dbReference type="PROSITE" id="PS50030"/>
    </source>
</evidence>
<dbReference type="Gene3D" id="2.30.30.40">
    <property type="entry name" value="SH3 Domains"/>
    <property type="match status" value="1"/>
</dbReference>
<dbReference type="CDD" id="cd14301">
    <property type="entry name" value="UBA_UBS3B"/>
    <property type="match status" value="1"/>
</dbReference>
<feature type="domain" description="SH3" evidence="20">
    <location>
        <begin position="251"/>
        <end position="316"/>
    </location>
</feature>
<dbReference type="FunFam" id="2.30.30.40:FF:000052">
    <property type="entry name" value="Ubiquitin-associated and SH3 domain-containing protein B"/>
    <property type="match status" value="1"/>
</dbReference>
<accession>A0AAE0PWI7</accession>
<dbReference type="Pfam" id="PF00300">
    <property type="entry name" value="His_Phos_1"/>
    <property type="match status" value="1"/>
</dbReference>
<dbReference type="PROSITE" id="PS50002">
    <property type="entry name" value="SH3"/>
    <property type="match status" value="1"/>
</dbReference>
<evidence type="ECO:0000256" key="7">
    <source>
        <dbReference type="ARBA" id="ARBA00022801"/>
    </source>
</evidence>
<evidence type="ECO:0000256" key="3">
    <source>
        <dbReference type="ARBA" id="ARBA00013064"/>
    </source>
</evidence>
<dbReference type="SUPFAM" id="SSF46934">
    <property type="entry name" value="UBA-like"/>
    <property type="match status" value="1"/>
</dbReference>
<evidence type="ECO:0000256" key="17">
    <source>
        <dbReference type="ARBA" id="ARBA00081839"/>
    </source>
</evidence>
<gene>
    <name evidence="22" type="ORF">QTP70_035139</name>
</gene>
<evidence type="ECO:0000256" key="9">
    <source>
        <dbReference type="ARBA" id="ARBA00023242"/>
    </source>
</evidence>
<dbReference type="PROSITE" id="PS50030">
    <property type="entry name" value="UBA"/>
    <property type="match status" value="1"/>
</dbReference>
<dbReference type="InterPro" id="IPR015940">
    <property type="entry name" value="UBA"/>
</dbReference>
<evidence type="ECO:0000256" key="12">
    <source>
        <dbReference type="ARBA" id="ARBA00063992"/>
    </source>
</evidence>
<comment type="caution">
    <text evidence="22">The sequence shown here is derived from an EMBL/GenBank/DDBJ whole genome shotgun (WGS) entry which is preliminary data.</text>
</comment>
<dbReference type="Proteomes" id="UP001274896">
    <property type="component" value="Unassembled WGS sequence"/>
</dbReference>
<keyword evidence="6" id="KW-0597">Phosphoprotein</keyword>
<evidence type="ECO:0000256" key="13">
    <source>
        <dbReference type="ARBA" id="ARBA00072509"/>
    </source>
</evidence>
<comment type="catalytic activity">
    <reaction evidence="10">
        <text>O-phospho-L-tyrosyl-[protein] + H2O = L-tyrosyl-[protein] + phosphate</text>
        <dbReference type="Rhea" id="RHEA:10684"/>
        <dbReference type="Rhea" id="RHEA-COMP:10136"/>
        <dbReference type="Rhea" id="RHEA-COMP:20101"/>
        <dbReference type="ChEBI" id="CHEBI:15377"/>
        <dbReference type="ChEBI" id="CHEBI:43474"/>
        <dbReference type="ChEBI" id="CHEBI:46858"/>
        <dbReference type="ChEBI" id="CHEBI:61978"/>
        <dbReference type="EC" id="3.1.3.48"/>
    </reaction>
</comment>
<dbReference type="GO" id="GO:0005634">
    <property type="term" value="C:nucleus"/>
    <property type="evidence" value="ECO:0007669"/>
    <property type="project" value="UniProtKB-SubCell"/>
</dbReference>
<evidence type="ECO:0000256" key="14">
    <source>
        <dbReference type="ARBA" id="ARBA00079820"/>
    </source>
</evidence>
<dbReference type="FunFam" id="3.40.50.1240:FF:000008">
    <property type="entry name" value="Ubiquitin associated and SH3 domain containing B"/>
    <property type="match status" value="1"/>
</dbReference>
<keyword evidence="4 19" id="KW-0728">SH3 domain</keyword>
<feature type="domain" description="UBA" evidence="21">
    <location>
        <begin position="31"/>
        <end position="73"/>
    </location>
</feature>
<dbReference type="AlphaFoldDB" id="A0AAE0PWI7"/>
<dbReference type="GO" id="GO:0004725">
    <property type="term" value="F:protein tyrosine phosphatase activity"/>
    <property type="evidence" value="ECO:0007669"/>
    <property type="project" value="UniProtKB-EC"/>
</dbReference>